<comment type="caution">
    <text evidence="2">The sequence shown here is derived from an EMBL/GenBank/DDBJ whole genome shotgun (WGS) entry which is preliminary data.</text>
</comment>
<dbReference type="Proteomes" id="UP000823631">
    <property type="component" value="Unassembled WGS sequence"/>
</dbReference>
<organism evidence="2 3">
    <name type="scientific">Candidatus Avisuccinivibrio stercorigallinarum</name>
    <dbReference type="NCBI Taxonomy" id="2840704"/>
    <lineage>
        <taxon>Bacteria</taxon>
        <taxon>Pseudomonadati</taxon>
        <taxon>Pseudomonadota</taxon>
        <taxon>Gammaproteobacteria</taxon>
        <taxon>Aeromonadales</taxon>
        <taxon>Succinivibrionaceae</taxon>
        <taxon>Succinivibrionaceae incertae sedis</taxon>
        <taxon>Candidatus Avisuccinivibrio</taxon>
    </lineage>
</organism>
<reference evidence="2" key="2">
    <citation type="journal article" date="2021" name="PeerJ">
        <title>Extensive microbial diversity within the chicken gut microbiome revealed by metagenomics and culture.</title>
        <authorList>
            <person name="Gilroy R."/>
            <person name="Ravi A."/>
            <person name="Getino M."/>
            <person name="Pursley I."/>
            <person name="Horton D.L."/>
            <person name="Alikhan N.F."/>
            <person name="Baker D."/>
            <person name="Gharbi K."/>
            <person name="Hall N."/>
            <person name="Watson M."/>
            <person name="Adriaenssens E.M."/>
            <person name="Foster-Nyarko E."/>
            <person name="Jarju S."/>
            <person name="Secka A."/>
            <person name="Antonio M."/>
            <person name="Oren A."/>
            <person name="Chaudhuri R.R."/>
            <person name="La Ragione R."/>
            <person name="Hildebrand F."/>
            <person name="Pallen M.J."/>
        </authorList>
    </citation>
    <scope>NUCLEOTIDE SEQUENCE</scope>
    <source>
        <strain evidence="2">17213</strain>
    </source>
</reference>
<gene>
    <name evidence="2" type="ORF">IAB19_01325</name>
</gene>
<evidence type="ECO:0000313" key="2">
    <source>
        <dbReference type="EMBL" id="MBO8415005.1"/>
    </source>
</evidence>
<dbReference type="AlphaFoldDB" id="A0A9D9DAM3"/>
<sequence>MRKLLLALTLPALCCTLPALADTQVFHYVEPGMGGNMQIDTAGGVSSVTINTYQTEGNFSTCEYDSGEDYCYPENGALVCPTESGMDPIIIKLAKNGSSAEVSSFPSAYCGMGAYAIGAWEAGPEPGSEGSSQNSDADVYEINDGGIQGSLTLEFNEDLDAYVTINTVNVNNLATCEFTSTDYGPCNLSFGTNETLNVSCSLEGGETVDLHIPGDGKTVEVTNFPAELCGMNGTALGTYHLKK</sequence>
<proteinExistence type="predicted"/>
<feature type="signal peptide" evidence="1">
    <location>
        <begin position="1"/>
        <end position="21"/>
    </location>
</feature>
<evidence type="ECO:0000313" key="3">
    <source>
        <dbReference type="Proteomes" id="UP000823631"/>
    </source>
</evidence>
<accession>A0A9D9DAM3</accession>
<feature type="chain" id="PRO_5038431203" evidence="1">
    <location>
        <begin position="22"/>
        <end position="243"/>
    </location>
</feature>
<evidence type="ECO:0000256" key="1">
    <source>
        <dbReference type="SAM" id="SignalP"/>
    </source>
</evidence>
<name>A0A9D9DAM3_9GAMM</name>
<reference evidence="2" key="1">
    <citation type="submission" date="2020-10" db="EMBL/GenBank/DDBJ databases">
        <authorList>
            <person name="Gilroy R."/>
        </authorList>
    </citation>
    <scope>NUCLEOTIDE SEQUENCE</scope>
    <source>
        <strain evidence="2">17213</strain>
    </source>
</reference>
<keyword evidence="1" id="KW-0732">Signal</keyword>
<dbReference type="EMBL" id="JADINH010000023">
    <property type="protein sequence ID" value="MBO8415005.1"/>
    <property type="molecule type" value="Genomic_DNA"/>
</dbReference>
<protein>
    <submittedName>
        <fullName evidence="2">Uncharacterized protein</fullName>
    </submittedName>
</protein>